<evidence type="ECO:0000313" key="3">
    <source>
        <dbReference type="EMBL" id="AQP45449.1"/>
    </source>
</evidence>
<dbReference type="Proteomes" id="UP000188324">
    <property type="component" value="Chromosome"/>
</dbReference>
<dbReference type="AlphaFoldDB" id="A0A1Q2CH56"/>
<dbReference type="EMBL" id="CP019605">
    <property type="protein sequence ID" value="AQP45449.1"/>
    <property type="molecule type" value="Genomic_DNA"/>
</dbReference>
<accession>A0A1Q2CH56</accession>
<reference evidence="3 4" key="1">
    <citation type="journal article" date="2016" name="Int. J. Syst. Evol. Microbiol.">
        <title>Tessaracoccus flavus sp. nov., isolated from the drainage system of a lindane-producing factory.</title>
        <authorList>
            <person name="Kumari R."/>
            <person name="Singh P."/>
            <person name="Schumann P."/>
            <person name="Lal R."/>
        </authorList>
    </citation>
    <scope>NUCLEOTIDE SEQUENCE [LARGE SCALE GENOMIC DNA]</scope>
    <source>
        <strain evidence="3 4">RP1T</strain>
    </source>
</reference>
<evidence type="ECO:0000256" key="1">
    <source>
        <dbReference type="SAM" id="MobiDB-lite"/>
    </source>
</evidence>
<keyword evidence="2" id="KW-1133">Transmembrane helix</keyword>
<gene>
    <name evidence="3" type="ORF">RPIT_12080</name>
</gene>
<evidence type="ECO:0000313" key="4">
    <source>
        <dbReference type="Proteomes" id="UP000188324"/>
    </source>
</evidence>
<organism evidence="3 4">
    <name type="scientific">Tessaracoccus flavus</name>
    <dbReference type="NCBI Taxonomy" id="1610493"/>
    <lineage>
        <taxon>Bacteria</taxon>
        <taxon>Bacillati</taxon>
        <taxon>Actinomycetota</taxon>
        <taxon>Actinomycetes</taxon>
        <taxon>Propionibacteriales</taxon>
        <taxon>Propionibacteriaceae</taxon>
        <taxon>Tessaracoccus</taxon>
    </lineage>
</organism>
<name>A0A1Q2CH56_9ACTN</name>
<sequence>MINSAGDAVDPSTLLGEVALDVSILGEDGDPRSLATLGADTLNDAVELDTEGLEPGKQTLRMRLNVTTADAVLNSGESVSGTELTPQVVDVPLVIEPPLGYPSLDGMVDFGAAEGPPALSATLKVKGPGCLWLVPNSAVVEASPVEVTQASISSANSTPDSCFSVSDGLDAELPLLLTSDDAGNGALQGTFDVSMMPLEGGETQTLPVRFTAELSKDLNPTSFWLTLVIAALFGPGIPILLAYLLKFLLASKIPPGGLLAVSMDVEVHDGSVLRDGRRLAWRAEDAREFKSVTGGGTRRLEVGGAVLVARMGASPFGSGYVLVEAGDRIGVSKHKPMPHGRRRQALLPLALTGQWVALFTPGDRQHVELLVLTAPGARPEARDALLEDAERRVPALIDELVEDAGDTDTPGNATAAAAGDPFGLDGGSAGWTPSASPRLTEIKRATSDRPSKQSPPMAPPPQASDDQSGSWDPFAN</sequence>
<protein>
    <submittedName>
        <fullName evidence="3">Uncharacterized protein</fullName>
    </submittedName>
</protein>
<keyword evidence="4" id="KW-1185">Reference proteome</keyword>
<dbReference type="KEGG" id="tfl:RPIT_12080"/>
<keyword evidence="2" id="KW-0472">Membrane</keyword>
<dbReference type="STRING" id="1610493.RPIT_12080"/>
<proteinExistence type="predicted"/>
<evidence type="ECO:0000256" key="2">
    <source>
        <dbReference type="SAM" id="Phobius"/>
    </source>
</evidence>
<feature type="region of interest" description="Disordered" evidence="1">
    <location>
        <begin position="403"/>
        <end position="476"/>
    </location>
</feature>
<feature type="compositionally biased region" description="Basic and acidic residues" evidence="1">
    <location>
        <begin position="440"/>
        <end position="451"/>
    </location>
</feature>
<keyword evidence="2" id="KW-0812">Transmembrane</keyword>
<feature type="transmembrane region" description="Helical" evidence="2">
    <location>
        <begin position="223"/>
        <end position="245"/>
    </location>
</feature>